<sequence length="103" mass="12031">MHLLCSVAKTMATEGMRYTSWLLLSQNWHAFQRKHLNIAVQHKNNRLSMHVVFCLKLADCSKHQFNDMSWNISSSITFLIWRIATFSITIFNATNIATFLKKQ</sequence>
<dbReference type="EMBL" id="GISG01275465">
    <property type="protein sequence ID" value="MBA4677515.1"/>
    <property type="molecule type" value="Transcribed_RNA"/>
</dbReference>
<evidence type="ECO:0000256" key="1">
    <source>
        <dbReference type="SAM" id="Phobius"/>
    </source>
</evidence>
<dbReference type="AlphaFoldDB" id="A0A7C9AZC8"/>
<keyword evidence="1" id="KW-0472">Membrane</keyword>
<feature type="transmembrane region" description="Helical" evidence="1">
    <location>
        <begin position="79"/>
        <end position="100"/>
    </location>
</feature>
<keyword evidence="1" id="KW-1133">Transmembrane helix</keyword>
<name>A0A7C9AZC8_OPUST</name>
<organism evidence="2">
    <name type="scientific">Opuntia streptacantha</name>
    <name type="common">Prickly pear cactus</name>
    <name type="synonym">Opuntia cardona</name>
    <dbReference type="NCBI Taxonomy" id="393608"/>
    <lineage>
        <taxon>Eukaryota</taxon>
        <taxon>Viridiplantae</taxon>
        <taxon>Streptophyta</taxon>
        <taxon>Embryophyta</taxon>
        <taxon>Tracheophyta</taxon>
        <taxon>Spermatophyta</taxon>
        <taxon>Magnoliopsida</taxon>
        <taxon>eudicotyledons</taxon>
        <taxon>Gunneridae</taxon>
        <taxon>Pentapetalae</taxon>
        <taxon>Caryophyllales</taxon>
        <taxon>Cactineae</taxon>
        <taxon>Cactaceae</taxon>
        <taxon>Opuntioideae</taxon>
        <taxon>Opuntia</taxon>
    </lineage>
</organism>
<evidence type="ECO:0000313" key="2">
    <source>
        <dbReference type="EMBL" id="MBA4677515.1"/>
    </source>
</evidence>
<proteinExistence type="predicted"/>
<keyword evidence="1" id="KW-0812">Transmembrane</keyword>
<reference evidence="2" key="1">
    <citation type="journal article" date="2013" name="J. Plant Res.">
        <title>Effect of fungi and light on seed germination of three Opuntia species from semiarid lands of central Mexico.</title>
        <authorList>
            <person name="Delgado-Sanchez P."/>
            <person name="Jimenez-Bremont J.F."/>
            <person name="Guerrero-Gonzalez Mde L."/>
            <person name="Flores J."/>
        </authorList>
    </citation>
    <scope>NUCLEOTIDE SEQUENCE</scope>
    <source>
        <tissue evidence="2">Cladode</tissue>
    </source>
</reference>
<reference evidence="2" key="2">
    <citation type="submission" date="2020-07" db="EMBL/GenBank/DDBJ databases">
        <authorList>
            <person name="Vera ALvarez R."/>
            <person name="Arias-Moreno D.M."/>
            <person name="Jimenez-Jacinto V."/>
            <person name="Jimenez-Bremont J.F."/>
            <person name="Swaminathan K."/>
            <person name="Moose S.P."/>
            <person name="Guerrero-Gonzalez M.L."/>
            <person name="Marino-Ramirez L."/>
            <person name="Landsman D."/>
            <person name="Rodriguez-Kessler M."/>
            <person name="Delgado-Sanchez P."/>
        </authorList>
    </citation>
    <scope>NUCLEOTIDE SEQUENCE</scope>
    <source>
        <tissue evidence="2">Cladode</tissue>
    </source>
</reference>
<accession>A0A7C9AZC8</accession>
<protein>
    <submittedName>
        <fullName evidence="2">Uncharacterized protein</fullName>
    </submittedName>
</protein>